<reference evidence="2" key="2">
    <citation type="journal article" date="2018" name="Mol. Plant Microbe Interact.">
        <title>Genome sequence resources for the wheat stripe rust pathogen (Puccinia striiformis f. sp. tritici) and the barley stripe rust pathogen (Puccinia striiformis f. sp. hordei).</title>
        <authorList>
            <person name="Xia C."/>
            <person name="Wang M."/>
            <person name="Yin C."/>
            <person name="Cornejo O.E."/>
            <person name="Hulbert S.H."/>
            <person name="Chen X."/>
        </authorList>
    </citation>
    <scope>NUCLEOTIDE SEQUENCE [LARGE SCALE GENOMIC DNA]</scope>
    <source>
        <strain evidence="2">93-210</strain>
    </source>
</reference>
<reference evidence="2" key="1">
    <citation type="journal article" date="2018" name="BMC Genomics">
        <title>Genomic insights into host adaptation between the wheat stripe rust pathogen (Puccinia striiformis f. sp. tritici) and the barley stripe rust pathogen (Puccinia striiformis f. sp. hordei).</title>
        <authorList>
            <person name="Xia C."/>
            <person name="Wang M."/>
            <person name="Yin C."/>
            <person name="Cornejo O.E."/>
            <person name="Hulbert S.H."/>
            <person name="Chen X."/>
        </authorList>
    </citation>
    <scope>NUCLEOTIDE SEQUENCE [LARGE SCALE GENOMIC DNA]</scope>
    <source>
        <strain evidence="2">93-210</strain>
    </source>
</reference>
<protein>
    <submittedName>
        <fullName evidence="1">Uncharacterized protein</fullName>
    </submittedName>
</protein>
<dbReference type="Proteomes" id="UP001060170">
    <property type="component" value="Chromosome 7"/>
</dbReference>
<dbReference type="EMBL" id="CM045871">
    <property type="protein sequence ID" value="KAI7951269.1"/>
    <property type="molecule type" value="Genomic_DNA"/>
</dbReference>
<comment type="caution">
    <text evidence="1">The sequence shown here is derived from an EMBL/GenBank/DDBJ whole genome shotgun (WGS) entry which is preliminary data.</text>
</comment>
<evidence type="ECO:0000313" key="2">
    <source>
        <dbReference type="Proteomes" id="UP001060170"/>
    </source>
</evidence>
<gene>
    <name evidence="1" type="ORF">MJO28_006953</name>
</gene>
<sequence>MARVSANLQGNFTLALGTKATRGVVMLEIHQILSKWEPFQVSKTIAVTYDSNQLSYYDNM</sequence>
<accession>A0ACC0EES6</accession>
<reference evidence="1 2" key="3">
    <citation type="journal article" date="2022" name="Microbiol. Spectr.">
        <title>Folding features and dynamics of 3D genome architecture in plant fungal pathogens.</title>
        <authorList>
            <person name="Xia C."/>
        </authorList>
    </citation>
    <scope>NUCLEOTIDE SEQUENCE [LARGE SCALE GENOMIC DNA]</scope>
    <source>
        <strain evidence="1 2">93-210</strain>
    </source>
</reference>
<keyword evidence="2" id="KW-1185">Reference proteome</keyword>
<name>A0ACC0EES6_9BASI</name>
<evidence type="ECO:0000313" key="1">
    <source>
        <dbReference type="EMBL" id="KAI7951269.1"/>
    </source>
</evidence>
<organism evidence="1 2">
    <name type="scientific">Puccinia striiformis f. sp. tritici</name>
    <dbReference type="NCBI Taxonomy" id="168172"/>
    <lineage>
        <taxon>Eukaryota</taxon>
        <taxon>Fungi</taxon>
        <taxon>Dikarya</taxon>
        <taxon>Basidiomycota</taxon>
        <taxon>Pucciniomycotina</taxon>
        <taxon>Pucciniomycetes</taxon>
        <taxon>Pucciniales</taxon>
        <taxon>Pucciniaceae</taxon>
        <taxon>Puccinia</taxon>
    </lineage>
</organism>
<proteinExistence type="predicted"/>